<dbReference type="AlphaFoldDB" id="A0A8J3E012"/>
<reference evidence="2" key="2">
    <citation type="submission" date="2020-09" db="EMBL/GenBank/DDBJ databases">
        <authorList>
            <person name="Sun Q."/>
            <person name="Zhou Y."/>
        </authorList>
    </citation>
    <scope>NUCLEOTIDE SEQUENCE</scope>
    <source>
        <strain evidence="2">CGMCC 1.15371</strain>
    </source>
</reference>
<dbReference type="EMBL" id="BMIR01000022">
    <property type="protein sequence ID" value="GGE52942.1"/>
    <property type="molecule type" value="Genomic_DNA"/>
</dbReference>
<evidence type="ECO:0000313" key="2">
    <source>
        <dbReference type="EMBL" id="GGE52942.1"/>
    </source>
</evidence>
<dbReference type="PANTHER" id="PTHR43682">
    <property type="entry name" value="LACTATE UTILIZATION PROTEIN C"/>
    <property type="match status" value="1"/>
</dbReference>
<protein>
    <submittedName>
        <fullName evidence="2">Lactate utilization protein C</fullName>
    </submittedName>
</protein>
<reference evidence="2" key="1">
    <citation type="journal article" date="2014" name="Int. J. Syst. Evol. Microbiol.">
        <title>Complete genome sequence of Corynebacterium casei LMG S-19264T (=DSM 44701T), isolated from a smear-ripened cheese.</title>
        <authorList>
            <consortium name="US DOE Joint Genome Institute (JGI-PGF)"/>
            <person name="Walter F."/>
            <person name="Albersmeier A."/>
            <person name="Kalinowski J."/>
            <person name="Ruckert C."/>
        </authorList>
    </citation>
    <scope>NUCLEOTIDE SEQUENCE</scope>
    <source>
        <strain evidence="2">CGMCC 1.15371</strain>
    </source>
</reference>
<comment type="caution">
    <text evidence="2">The sequence shown here is derived from an EMBL/GenBank/DDBJ whole genome shotgun (WGS) entry which is preliminary data.</text>
</comment>
<evidence type="ECO:0000313" key="3">
    <source>
        <dbReference type="Proteomes" id="UP000628775"/>
    </source>
</evidence>
<keyword evidence="3" id="KW-1185">Reference proteome</keyword>
<proteinExistence type="predicted"/>
<evidence type="ECO:0000259" key="1">
    <source>
        <dbReference type="Pfam" id="PF02589"/>
    </source>
</evidence>
<dbReference type="SUPFAM" id="SSF100950">
    <property type="entry name" value="NagB/RpiA/CoA transferase-like"/>
    <property type="match status" value="1"/>
</dbReference>
<sequence length="233" mass="26093">MMQGTIQNREGFLNTIAERLGRQRKQSVNKPEWNDQPQFDVYKGATQDQLLDRFKQACEPVHTEVRETSVSELPNQLKETIMDYGSGSIVIGKDQRFVDFGLMPTLKPFDVHEWDIQLGQENIDKAAQANIGISFSDISLAESGTTVFLSDKHKARSINLLPYCSIVIVAKSTLVPRITQAMRIIDQRVKAGETIEPYINMISGPSNSADIEMNLVVGVHGPVKVVYLLVRDC</sequence>
<dbReference type="Pfam" id="PF02589">
    <property type="entry name" value="LUD_dom"/>
    <property type="match status" value="1"/>
</dbReference>
<dbReference type="PANTHER" id="PTHR43682:SF1">
    <property type="entry name" value="LACTATE UTILIZATION PROTEIN C"/>
    <property type="match status" value="1"/>
</dbReference>
<organism evidence="2 3">
    <name type="scientific">Pullulanibacillus camelliae</name>
    <dbReference type="NCBI Taxonomy" id="1707096"/>
    <lineage>
        <taxon>Bacteria</taxon>
        <taxon>Bacillati</taxon>
        <taxon>Bacillota</taxon>
        <taxon>Bacilli</taxon>
        <taxon>Bacillales</taxon>
        <taxon>Sporolactobacillaceae</taxon>
        <taxon>Pullulanibacillus</taxon>
    </lineage>
</organism>
<dbReference type="Proteomes" id="UP000628775">
    <property type="component" value="Unassembled WGS sequence"/>
</dbReference>
<dbReference type="InterPro" id="IPR024185">
    <property type="entry name" value="FTHF_cligase-like_sf"/>
</dbReference>
<dbReference type="Gene3D" id="3.40.50.10420">
    <property type="entry name" value="NagB/RpiA/CoA transferase-like"/>
    <property type="match status" value="1"/>
</dbReference>
<name>A0A8J3E012_9BACL</name>
<feature type="domain" description="LUD" evidence="1">
    <location>
        <begin position="51"/>
        <end position="230"/>
    </location>
</feature>
<accession>A0A8J3E012</accession>
<gene>
    <name evidence="2" type="primary">lutC</name>
    <name evidence="2" type="ORF">GCM10011391_34780</name>
</gene>
<dbReference type="InterPro" id="IPR003741">
    <property type="entry name" value="LUD_dom"/>
</dbReference>
<dbReference type="InterPro" id="IPR037171">
    <property type="entry name" value="NagB/RpiA_transferase-like"/>
</dbReference>